<sequence length="223" mass="24466">MVLTAMLGPLICTGQTRDVTGEIAVSTDLTERGVFVGPSKKPIVQGLISLYDASGWSLSSALGMQSDGTRSTRAIVRAAYDGMIDNDWQYQTSVQYYAYPGGAEFRLFDRVEAAVGASFRDLLTASVSTFHYVHTRDEVSPMRWAVDLGARWPLTPHWSATGAIGLSGVRPQGRQYTYGSAGLAWHTGPWRAEFTYLKADGRARRLFTNSTSGHWSLAVIRSF</sequence>
<dbReference type="EMBL" id="QLTA01000107">
    <property type="protein sequence ID" value="RAR70740.1"/>
    <property type="molecule type" value="Genomic_DNA"/>
</dbReference>
<accession>A0A328YAW1</accession>
<protein>
    <submittedName>
        <fullName evidence="1">Uncharacterized protein</fullName>
    </submittedName>
</protein>
<keyword evidence="2" id="KW-1185">Reference proteome</keyword>
<reference evidence="1 2" key="1">
    <citation type="submission" date="2018-06" db="EMBL/GenBank/DDBJ databases">
        <title>Genomic Encyclopedia of Archaeal and Bacterial Type Strains, Phase II (KMG-II): from individual species to whole genera.</title>
        <authorList>
            <person name="Goeker M."/>
        </authorList>
    </citation>
    <scope>NUCLEOTIDE SEQUENCE [LARGE SCALE GENOMIC DNA]</scope>
    <source>
        <strain evidence="1 2">CFPB 3232</strain>
    </source>
</reference>
<evidence type="ECO:0000313" key="2">
    <source>
        <dbReference type="Proteomes" id="UP000248856"/>
    </source>
</evidence>
<evidence type="ECO:0000313" key="1">
    <source>
        <dbReference type="EMBL" id="RAR70740.1"/>
    </source>
</evidence>
<organism evidence="1 2">
    <name type="scientific">Paracidovorax anthurii</name>
    <dbReference type="NCBI Taxonomy" id="78229"/>
    <lineage>
        <taxon>Bacteria</taxon>
        <taxon>Pseudomonadati</taxon>
        <taxon>Pseudomonadota</taxon>
        <taxon>Betaproteobacteria</taxon>
        <taxon>Burkholderiales</taxon>
        <taxon>Comamonadaceae</taxon>
        <taxon>Paracidovorax</taxon>
    </lineage>
</organism>
<gene>
    <name evidence="1" type="ORF">AX018_11076</name>
</gene>
<proteinExistence type="predicted"/>
<dbReference type="Proteomes" id="UP000248856">
    <property type="component" value="Unassembled WGS sequence"/>
</dbReference>
<comment type="caution">
    <text evidence="1">The sequence shown here is derived from an EMBL/GenBank/DDBJ whole genome shotgun (WGS) entry which is preliminary data.</text>
</comment>
<dbReference type="AlphaFoldDB" id="A0A328YAW1"/>
<name>A0A328YAW1_9BURK</name>